<comment type="caution">
    <text evidence="1">The sequence shown here is derived from an EMBL/GenBank/DDBJ whole genome shotgun (WGS) entry which is preliminary data.</text>
</comment>
<reference evidence="1" key="1">
    <citation type="submission" date="2018-01" db="EMBL/GenBank/DDBJ databases">
        <authorList>
            <person name="Krukenberg V."/>
        </authorList>
    </citation>
    <scope>NUCLEOTIDE SEQUENCE</scope>
    <source>
        <strain evidence="1">E20ANME2</strain>
    </source>
</reference>
<protein>
    <submittedName>
        <fullName evidence="1">Uncharacterized protein</fullName>
    </submittedName>
</protein>
<dbReference type="Proteomes" id="UP000248329">
    <property type="component" value="Unassembled WGS sequence"/>
</dbReference>
<organism evidence="1 2">
    <name type="scientific">Candidatus Methanogaster sp</name>
    <dbReference type="NCBI Taxonomy" id="3386292"/>
    <lineage>
        <taxon>Archaea</taxon>
        <taxon>Methanobacteriati</taxon>
        <taxon>Methanobacteriota</taxon>
        <taxon>Stenosarchaea group</taxon>
        <taxon>Methanomicrobia</taxon>
        <taxon>Methanosarcinales</taxon>
        <taxon>ANME-2 cluster</taxon>
        <taxon>Candidatus Methanogasteraceae</taxon>
        <taxon>Candidatus Methanogaster</taxon>
    </lineage>
</organism>
<name>A0AC61L149_9EURY</name>
<sequence>MVRVLTYETKKIKIVERLSSIKQSVERKGRGRKKSMKNALIDSSKAIHEEYRTVFLFEDDGDVFKHSVDPKAEKALYSTFGKNVIITDMHDWISEKIVKMYIAKDFIEKDFNWLKNLMLIPIKPIFHRKDCRIKVHIFLCVMGLVFYRYLLWKPKKSSEQLSNMEVIEKLENIQIALVKSGDREAKFVFETTDVDQMRLFAVLRLGDVMEGANL</sequence>
<evidence type="ECO:0000313" key="1">
    <source>
        <dbReference type="EMBL" id="PXF59462.1"/>
    </source>
</evidence>
<gene>
    <name evidence="1" type="ORF">C4B59_11235</name>
</gene>
<dbReference type="EMBL" id="PQXF01000024">
    <property type="protein sequence ID" value="PXF59462.1"/>
    <property type="molecule type" value="Genomic_DNA"/>
</dbReference>
<accession>A0AC61L149</accession>
<evidence type="ECO:0000313" key="2">
    <source>
        <dbReference type="Proteomes" id="UP000248329"/>
    </source>
</evidence>
<proteinExistence type="predicted"/>